<dbReference type="Gene3D" id="3.90.1150.10">
    <property type="entry name" value="Aspartate Aminotransferase, domain 1"/>
    <property type="match status" value="1"/>
</dbReference>
<dbReference type="PROSITE" id="PS00600">
    <property type="entry name" value="AA_TRANSFER_CLASS_3"/>
    <property type="match status" value="1"/>
</dbReference>
<evidence type="ECO:0000313" key="8">
    <source>
        <dbReference type="Proteomes" id="UP000033411"/>
    </source>
</evidence>
<evidence type="ECO:0000256" key="6">
    <source>
        <dbReference type="RuleBase" id="RU003560"/>
    </source>
</evidence>
<dbReference type="AlphaFoldDB" id="A0A0F5Q901"/>
<dbReference type="InterPro" id="IPR005814">
    <property type="entry name" value="Aminotrans_3"/>
</dbReference>
<dbReference type="CDD" id="cd00610">
    <property type="entry name" value="OAT_like"/>
    <property type="match status" value="1"/>
</dbReference>
<keyword evidence="8" id="KW-1185">Reference proteome</keyword>
<organism evidence="7 8">
    <name type="scientific">Devosia epidermidihirudinis</name>
    <dbReference type="NCBI Taxonomy" id="1293439"/>
    <lineage>
        <taxon>Bacteria</taxon>
        <taxon>Pseudomonadati</taxon>
        <taxon>Pseudomonadota</taxon>
        <taxon>Alphaproteobacteria</taxon>
        <taxon>Hyphomicrobiales</taxon>
        <taxon>Devosiaceae</taxon>
        <taxon>Devosia</taxon>
    </lineage>
</organism>
<dbReference type="Gene3D" id="3.40.640.10">
    <property type="entry name" value="Type I PLP-dependent aspartate aminotransferase-like (Major domain)"/>
    <property type="match status" value="1"/>
</dbReference>
<dbReference type="EMBL" id="LANJ01000019">
    <property type="protein sequence ID" value="KKC37410.1"/>
    <property type="molecule type" value="Genomic_DNA"/>
</dbReference>
<evidence type="ECO:0000256" key="3">
    <source>
        <dbReference type="ARBA" id="ARBA00022576"/>
    </source>
</evidence>
<evidence type="ECO:0000256" key="1">
    <source>
        <dbReference type="ARBA" id="ARBA00001933"/>
    </source>
</evidence>
<protein>
    <submittedName>
        <fullName evidence="7">Aminotransferase</fullName>
    </submittedName>
</protein>
<keyword evidence="5 6" id="KW-0663">Pyridoxal phosphate</keyword>
<accession>A0A0F5Q901</accession>
<dbReference type="GO" id="GO:0030170">
    <property type="term" value="F:pyridoxal phosphate binding"/>
    <property type="evidence" value="ECO:0007669"/>
    <property type="project" value="InterPro"/>
</dbReference>
<dbReference type="InterPro" id="IPR049704">
    <property type="entry name" value="Aminotrans_3_PPA_site"/>
</dbReference>
<dbReference type="PATRIC" id="fig|1293439.3.peg.2174"/>
<dbReference type="NCBIfam" id="NF004767">
    <property type="entry name" value="PRK06105.1"/>
    <property type="match status" value="1"/>
</dbReference>
<dbReference type="PIRSF" id="PIRSF000521">
    <property type="entry name" value="Transaminase_4ab_Lys_Orn"/>
    <property type="match status" value="1"/>
</dbReference>
<gene>
    <name evidence="7" type="ORF">WH87_12830</name>
</gene>
<dbReference type="Pfam" id="PF00202">
    <property type="entry name" value="Aminotran_3"/>
    <property type="match status" value="1"/>
</dbReference>
<comment type="caution">
    <text evidence="7">The sequence shown here is derived from an EMBL/GenBank/DDBJ whole genome shotgun (WGS) entry which is preliminary data.</text>
</comment>
<dbReference type="PANTHER" id="PTHR42684">
    <property type="entry name" value="ADENOSYLMETHIONINE-8-AMINO-7-OXONONANOATE AMINOTRANSFERASE"/>
    <property type="match status" value="1"/>
</dbReference>
<dbReference type="GO" id="GO:0004015">
    <property type="term" value="F:adenosylmethionine-8-amino-7-oxononanoate transaminase activity"/>
    <property type="evidence" value="ECO:0007669"/>
    <property type="project" value="TreeGrafter"/>
</dbReference>
<evidence type="ECO:0000256" key="4">
    <source>
        <dbReference type="ARBA" id="ARBA00022679"/>
    </source>
</evidence>
<dbReference type="STRING" id="1293439.WH87_12830"/>
<dbReference type="Proteomes" id="UP000033411">
    <property type="component" value="Unassembled WGS sequence"/>
</dbReference>
<comment type="similarity">
    <text evidence="2 6">Belongs to the class-III pyridoxal-phosphate-dependent aminotransferase family.</text>
</comment>
<dbReference type="OrthoDB" id="5288905at2"/>
<keyword evidence="4 7" id="KW-0808">Transferase</keyword>
<dbReference type="RefSeq" id="WP_046137390.1">
    <property type="nucleotide sequence ID" value="NZ_LANJ01000019.1"/>
</dbReference>
<dbReference type="GO" id="GO:0009102">
    <property type="term" value="P:biotin biosynthetic process"/>
    <property type="evidence" value="ECO:0007669"/>
    <property type="project" value="TreeGrafter"/>
</dbReference>
<dbReference type="GO" id="GO:0009448">
    <property type="term" value="P:gamma-aminobutyric acid metabolic process"/>
    <property type="evidence" value="ECO:0007669"/>
    <property type="project" value="TreeGrafter"/>
</dbReference>
<comment type="cofactor">
    <cofactor evidence="1">
        <name>pyridoxal 5'-phosphate</name>
        <dbReference type="ChEBI" id="CHEBI:597326"/>
    </cofactor>
</comment>
<evidence type="ECO:0000313" key="7">
    <source>
        <dbReference type="EMBL" id="KKC37410.1"/>
    </source>
</evidence>
<dbReference type="FunFam" id="3.40.640.10:FF:000014">
    <property type="entry name" value="Adenosylmethionine-8-amino-7-oxononanoate aminotransferase, probable"/>
    <property type="match status" value="1"/>
</dbReference>
<dbReference type="PANTHER" id="PTHR42684:SF3">
    <property type="entry name" value="ADENOSYLMETHIONINE-8-AMINO-7-OXONONANOATE AMINOTRANSFERASE"/>
    <property type="match status" value="1"/>
</dbReference>
<dbReference type="SUPFAM" id="SSF53383">
    <property type="entry name" value="PLP-dependent transferases"/>
    <property type="match status" value="1"/>
</dbReference>
<sequence length="459" mass="49601">MSSTLNSLASRAKAAVLHPYSDPLTEVEPLIMERGEGIRVWDSEGRSYIDAMAGLWCASLGFSEGRLAKAAYDQMVSLPYYHGFTGKSHVPMIELAERLLAMAPVPMGKVFFANSGSEANDTAIKLIWYYNNARGKPGKKKIIGRHRGYHGITLATTSVTGQVINHTSFDVPLNDRYLHVQTPDFYHAGLPGESEEDYATRCAQELENAILTAGPDTVAAMFMEPILGGGGLIVPPRTYYEKMQAVLRKYDVLVVADEVICGFGRTGNHWGSTTMGIQPDLLTCAKALTSGYLPLSALMISQEVVDGIASEAHRIGVLGHGFTYSGHPVPAAVALETLRIYDEIDIISHVRTVGSHLFEQLNARVGSHPLVGQVRGAGLLAGFEIVADKDSHKNFEPSRKVGPTMVGLCQKHGLIIRACPNDAIVMSPPLVITESEVDQVVDKFVAALNDLEATTAVKG</sequence>
<dbReference type="InterPro" id="IPR015422">
    <property type="entry name" value="PyrdxlP-dep_Trfase_small"/>
</dbReference>
<dbReference type="InterPro" id="IPR015421">
    <property type="entry name" value="PyrdxlP-dep_Trfase_major"/>
</dbReference>
<proteinExistence type="inferred from homology"/>
<evidence type="ECO:0000256" key="5">
    <source>
        <dbReference type="ARBA" id="ARBA00022898"/>
    </source>
</evidence>
<evidence type="ECO:0000256" key="2">
    <source>
        <dbReference type="ARBA" id="ARBA00008954"/>
    </source>
</evidence>
<keyword evidence="3 7" id="KW-0032">Aminotransferase</keyword>
<dbReference type="InterPro" id="IPR015424">
    <property type="entry name" value="PyrdxlP-dep_Trfase"/>
</dbReference>
<name>A0A0F5Q901_9HYPH</name>
<reference evidence="7 8" key="1">
    <citation type="submission" date="2015-03" db="EMBL/GenBank/DDBJ databases">
        <authorList>
            <person name="Lepp D."/>
            <person name="Hassan Y.I."/>
            <person name="Li X.-Z."/>
            <person name="Zhou T."/>
        </authorList>
    </citation>
    <scope>NUCLEOTIDE SEQUENCE [LARGE SCALE GENOMIC DNA]</scope>
    <source>
        <strain evidence="7 8">E84</strain>
    </source>
</reference>